<organism evidence="1 2">
    <name type="scientific">Alternaria atra</name>
    <dbReference type="NCBI Taxonomy" id="119953"/>
    <lineage>
        <taxon>Eukaryota</taxon>
        <taxon>Fungi</taxon>
        <taxon>Dikarya</taxon>
        <taxon>Ascomycota</taxon>
        <taxon>Pezizomycotina</taxon>
        <taxon>Dothideomycetes</taxon>
        <taxon>Pleosporomycetidae</taxon>
        <taxon>Pleosporales</taxon>
        <taxon>Pleosporineae</taxon>
        <taxon>Pleosporaceae</taxon>
        <taxon>Alternaria</taxon>
        <taxon>Alternaria sect. Ulocladioides</taxon>
    </lineage>
</organism>
<dbReference type="AlphaFoldDB" id="A0A8J2I062"/>
<accession>A0A8J2I062</accession>
<gene>
    <name evidence="1" type="ORF">ALTATR162_LOCUS5365</name>
</gene>
<dbReference type="GeneID" id="67017135"/>
<reference evidence="1" key="1">
    <citation type="submission" date="2021-05" db="EMBL/GenBank/DDBJ databases">
        <authorList>
            <person name="Stam R."/>
        </authorList>
    </citation>
    <scope>NUCLEOTIDE SEQUENCE</scope>
    <source>
        <strain evidence="1">CS162</strain>
    </source>
</reference>
<proteinExistence type="predicted"/>
<dbReference type="Gene3D" id="3.30.70.100">
    <property type="match status" value="1"/>
</dbReference>
<dbReference type="Proteomes" id="UP000676310">
    <property type="component" value="Unassembled WGS sequence"/>
</dbReference>
<evidence type="ECO:0000313" key="1">
    <source>
        <dbReference type="EMBL" id="CAG5159004.1"/>
    </source>
</evidence>
<dbReference type="OrthoDB" id="2851338at2759"/>
<dbReference type="InterPro" id="IPR011008">
    <property type="entry name" value="Dimeric_a/b-barrel"/>
</dbReference>
<protein>
    <recommendedName>
        <fullName evidence="3">EthD domain-containing protein</fullName>
    </recommendedName>
</protein>
<sequence length="204" mass="23181">MPTLPGCLIPSNRKTPQTLYEFPDFSYKESKDFKDIAVNNPPSAELIENVYKNVRFDIRFYEEVQVVSGNQAIPTESSTQPKFVISAALEPPKDTASDADFDAWYREEHIPLLARAPGFVRSRRFKLTNATVIDEFQVGDVTEEAPRFLALHEFSGEALPWKELGESAQTEWAKRVMGGLTKEEVGWYEVSRVYSESEWGHVGK</sequence>
<evidence type="ECO:0000313" key="2">
    <source>
        <dbReference type="Proteomes" id="UP000676310"/>
    </source>
</evidence>
<name>A0A8J2I062_9PLEO</name>
<keyword evidence="2" id="KW-1185">Reference proteome</keyword>
<dbReference type="EMBL" id="CAJRGZ010000019">
    <property type="protein sequence ID" value="CAG5159004.1"/>
    <property type="molecule type" value="Genomic_DNA"/>
</dbReference>
<comment type="caution">
    <text evidence="1">The sequence shown here is derived from an EMBL/GenBank/DDBJ whole genome shotgun (WGS) entry which is preliminary data.</text>
</comment>
<dbReference type="SUPFAM" id="SSF54909">
    <property type="entry name" value="Dimeric alpha+beta barrel"/>
    <property type="match status" value="1"/>
</dbReference>
<dbReference type="RefSeq" id="XP_043168919.1">
    <property type="nucleotide sequence ID" value="XM_043312984.1"/>
</dbReference>
<evidence type="ECO:0008006" key="3">
    <source>
        <dbReference type="Google" id="ProtNLM"/>
    </source>
</evidence>